<keyword evidence="2" id="KW-1133">Transmembrane helix</keyword>
<sequence>MITPSNDTAAAGIQKSSTKFRSDWPHAMLAATALAVVMTVPASAGSAWYLGNAGDPMDEHSVERDAHYDPFLICPDPRRPAKPNGDQCPITYYGHMTNQEEDVR</sequence>
<reference evidence="3" key="1">
    <citation type="submission" date="2024-06" db="EMBL/GenBank/DDBJ databases">
        <title>Mesorhizobium karijinii sp. nov., a symbiont of the iconic Swainsona formosa from arid Australia.</title>
        <authorList>
            <person name="Hill Y.J."/>
            <person name="Watkin E.L.J."/>
            <person name="O'Hara G.W."/>
            <person name="Terpolilli J."/>
            <person name="Tye M.L."/>
            <person name="Kohlmeier M.G."/>
        </authorList>
    </citation>
    <scope>NUCLEOTIDE SEQUENCE</scope>
    <source>
        <strain evidence="3">WSM2240</strain>
    </source>
</reference>
<dbReference type="RefSeq" id="WP_353642773.1">
    <property type="nucleotide sequence ID" value="NZ_CP159253.1"/>
</dbReference>
<evidence type="ECO:0000256" key="1">
    <source>
        <dbReference type="SAM" id="MobiDB-lite"/>
    </source>
</evidence>
<protein>
    <submittedName>
        <fullName evidence="3">Uncharacterized protein</fullName>
    </submittedName>
</protein>
<gene>
    <name evidence="3" type="ORF">ABVK50_03610</name>
</gene>
<accession>A0AAU8CS83</accession>
<keyword evidence="2" id="KW-0812">Transmembrane</keyword>
<evidence type="ECO:0000256" key="2">
    <source>
        <dbReference type="SAM" id="Phobius"/>
    </source>
</evidence>
<evidence type="ECO:0000313" key="3">
    <source>
        <dbReference type="EMBL" id="XCG49696.1"/>
    </source>
</evidence>
<dbReference type="AlphaFoldDB" id="A0AAU8CS83"/>
<feature type="region of interest" description="Disordered" evidence="1">
    <location>
        <begin position="76"/>
        <end position="104"/>
    </location>
</feature>
<name>A0AAU8CS83_9HYPH</name>
<dbReference type="EMBL" id="CP159253">
    <property type="protein sequence ID" value="XCG49696.1"/>
    <property type="molecule type" value="Genomic_DNA"/>
</dbReference>
<organism evidence="3">
    <name type="scientific">Mesorhizobium sp. WSM2240</name>
    <dbReference type="NCBI Taxonomy" id="3228851"/>
    <lineage>
        <taxon>Bacteria</taxon>
        <taxon>Pseudomonadati</taxon>
        <taxon>Pseudomonadota</taxon>
        <taxon>Alphaproteobacteria</taxon>
        <taxon>Hyphomicrobiales</taxon>
        <taxon>Phyllobacteriaceae</taxon>
        <taxon>Mesorhizobium</taxon>
    </lineage>
</organism>
<proteinExistence type="predicted"/>
<feature type="transmembrane region" description="Helical" evidence="2">
    <location>
        <begin position="27"/>
        <end position="50"/>
    </location>
</feature>
<keyword evidence="2" id="KW-0472">Membrane</keyword>